<evidence type="ECO:0000256" key="1">
    <source>
        <dbReference type="SAM" id="MobiDB-lite"/>
    </source>
</evidence>
<reference evidence="3 4" key="1">
    <citation type="submission" date="2016-07" db="EMBL/GenBank/DDBJ databases">
        <title>Pervasive Adenine N6-methylation of Active Genes in Fungi.</title>
        <authorList>
            <consortium name="DOE Joint Genome Institute"/>
            <person name="Mondo S.J."/>
            <person name="Dannebaum R.O."/>
            <person name="Kuo R.C."/>
            <person name="Labutti K."/>
            <person name="Haridas S."/>
            <person name="Kuo A."/>
            <person name="Salamov A."/>
            <person name="Ahrendt S.R."/>
            <person name="Lipzen A."/>
            <person name="Sullivan W."/>
            <person name="Andreopoulos W.B."/>
            <person name="Clum A."/>
            <person name="Lindquist E."/>
            <person name="Daum C."/>
            <person name="Ramamoorthy G.K."/>
            <person name="Gryganskyi A."/>
            <person name="Culley D."/>
            <person name="Magnuson J.K."/>
            <person name="James T.Y."/>
            <person name="O'Malley M.A."/>
            <person name="Stajich J.E."/>
            <person name="Spatafora J.W."/>
            <person name="Visel A."/>
            <person name="Grigoriev I.V."/>
        </authorList>
    </citation>
    <scope>NUCLEOTIDE SEQUENCE [LARGE SCALE GENOMIC DNA]</scope>
    <source>
        <strain evidence="3 4">62-1032</strain>
    </source>
</reference>
<dbReference type="Proteomes" id="UP000193467">
    <property type="component" value="Unassembled WGS sequence"/>
</dbReference>
<feature type="domain" description="GAR" evidence="2">
    <location>
        <begin position="839"/>
        <end position="941"/>
    </location>
</feature>
<dbReference type="GO" id="GO:0005938">
    <property type="term" value="C:cell cortex"/>
    <property type="evidence" value="ECO:0007669"/>
    <property type="project" value="TreeGrafter"/>
</dbReference>
<feature type="region of interest" description="Disordered" evidence="1">
    <location>
        <begin position="766"/>
        <end position="841"/>
    </location>
</feature>
<dbReference type="Pfam" id="PF08580">
    <property type="entry name" value="KAR9"/>
    <property type="match status" value="1"/>
</dbReference>
<gene>
    <name evidence="3" type="ORF">BCR35DRAFT_334648</name>
</gene>
<protein>
    <recommendedName>
        <fullName evidence="2">GAR domain-containing protein</fullName>
    </recommendedName>
</protein>
<feature type="compositionally biased region" description="Polar residues" evidence="1">
    <location>
        <begin position="698"/>
        <end position="707"/>
    </location>
</feature>
<feature type="compositionally biased region" description="Low complexity" evidence="1">
    <location>
        <begin position="138"/>
        <end position="170"/>
    </location>
</feature>
<proteinExistence type="predicted"/>
<feature type="region of interest" description="Disordered" evidence="1">
    <location>
        <begin position="16"/>
        <end position="91"/>
    </location>
</feature>
<name>A0A1Y2DZR3_9BASI</name>
<feature type="compositionally biased region" description="Gly residues" evidence="1">
    <location>
        <begin position="58"/>
        <end position="67"/>
    </location>
</feature>
<dbReference type="AlphaFoldDB" id="A0A1Y2DZR3"/>
<dbReference type="GO" id="GO:0051293">
    <property type="term" value="P:establishment of spindle localization"/>
    <property type="evidence" value="ECO:0007669"/>
    <property type="project" value="TreeGrafter"/>
</dbReference>
<dbReference type="PANTHER" id="PTHR37271:SF1">
    <property type="entry name" value="KARYOGAMY PROTEIN KAR9"/>
    <property type="match status" value="1"/>
</dbReference>
<dbReference type="GO" id="GO:0043332">
    <property type="term" value="C:mating projection tip"/>
    <property type="evidence" value="ECO:0007669"/>
    <property type="project" value="TreeGrafter"/>
</dbReference>
<feature type="compositionally biased region" description="Low complexity" evidence="1">
    <location>
        <begin position="591"/>
        <end position="616"/>
    </location>
</feature>
<dbReference type="PANTHER" id="PTHR37271">
    <property type="entry name" value="KARYOGAMY PROTEIN KAR9"/>
    <property type="match status" value="1"/>
</dbReference>
<comment type="caution">
    <text evidence="3">The sequence shown here is derived from an EMBL/GenBank/DDBJ whole genome shotgun (WGS) entry which is preliminary data.</text>
</comment>
<dbReference type="InterPro" id="IPR003108">
    <property type="entry name" value="GAR_dom"/>
</dbReference>
<dbReference type="GO" id="GO:0030473">
    <property type="term" value="P:nuclear migration along microtubule"/>
    <property type="evidence" value="ECO:0007669"/>
    <property type="project" value="TreeGrafter"/>
</dbReference>
<feature type="region of interest" description="Disordered" evidence="1">
    <location>
        <begin position="128"/>
        <end position="188"/>
    </location>
</feature>
<sequence>MSLRDEALDSLNGSIGKKKLFSSTSSSVTRTSTSPKSASLGATDDEVERGLPLESSGLGLGLKGLGGAEDEVNGAPTHASPSSRTVRHSSSKDELALLILSSGITELSMSIQDVNTLIFEIQELRHTTAPVAPPPSSNRPASPTRRPSALHLSASASTSDASRSPSMNSDATDDSSRPSSRDASAPSQVDAALMRLEAKLEIVAKEYAEVESQAARFFGSSPPSSPEVDEDTKSQASFLRRKWKTTVHEWTEVQKDAEILGEELKEDKWIVVFRTVSVQAEEMMRSLEKVLTQSHDFVYDIKRRKAKSSASSLDPSRSPPANLTRSASSSFFGDPASIQPLLSSFVALHQSLHAKVKYYSPACDRVLKILGKGIADRKTKNGEVLRKFGEMKTRWRDLLERITRIELEMRGVEDMLRESAGPLPEATGARGSLPTSRSESNIQTPGGISPFRRLANKVTRSSPNTTPTSSASRPLEDSPDPARPATASGMYPSSQTPPRPPKSTRRLVSGGLSPSNTPPRTPLTLTHRRSASAMNLDVPGSASTSLSSSMGIRPSRRAPSPAPSANGSEKPRWNISTKRGDERETLRSSISGSRPPLSMSASSSSLALSTGRTSALGMRRPSSRQSNPLQRSFYGGGGGAGGRPVSPAFSDASSSFVRDRPSTPSRIPIPASATRRMSTGPFSSLDDPEPSSLLQRAMSPTPSSTSAYRPLGASRGASSSRNHLSTPGGLSPPRASSPTPSSTSTSFRYRAQTPEPNLMAQAKRMSNVRLPQSSLRTTRPPVPTVPSSYRRESLATPRPSSVVTPRRPSTALSSRTEGVTSPTPTGYDSSPPTGSYTPNPIDPLDVAVSQIVNSLPLHLDVERVDPPFNRIQVAQAEILQAKYYFTMGGGRSVEQQVKPLMCKLVDKVGPRASKGEKKVLVRVGTGWQGLDAYGMSLLATSV</sequence>
<evidence type="ECO:0000313" key="3">
    <source>
        <dbReference type="EMBL" id="ORY64737.1"/>
    </source>
</evidence>
<feature type="compositionally biased region" description="Low complexity" evidence="1">
    <location>
        <begin position="21"/>
        <end position="37"/>
    </location>
</feature>
<feature type="compositionally biased region" description="Low complexity" evidence="1">
    <location>
        <begin position="796"/>
        <end position="810"/>
    </location>
</feature>
<dbReference type="GO" id="GO:0008017">
    <property type="term" value="F:microtubule binding"/>
    <property type="evidence" value="ECO:0007669"/>
    <property type="project" value="InterPro"/>
</dbReference>
<accession>A0A1Y2DZR3</accession>
<feature type="compositionally biased region" description="Polar residues" evidence="1">
    <location>
        <begin position="716"/>
        <end position="725"/>
    </location>
</feature>
<dbReference type="GO" id="GO:0005816">
    <property type="term" value="C:spindle pole body"/>
    <property type="evidence" value="ECO:0007669"/>
    <property type="project" value="TreeGrafter"/>
</dbReference>
<keyword evidence="4" id="KW-1185">Reference proteome</keyword>
<dbReference type="InParanoid" id="A0A1Y2DZR3"/>
<dbReference type="InterPro" id="IPR013889">
    <property type="entry name" value="Karyogamy_KAR9"/>
</dbReference>
<dbReference type="PROSITE" id="PS51460">
    <property type="entry name" value="GAR"/>
    <property type="match status" value="1"/>
</dbReference>
<evidence type="ECO:0000313" key="4">
    <source>
        <dbReference type="Proteomes" id="UP000193467"/>
    </source>
</evidence>
<evidence type="ECO:0000259" key="2">
    <source>
        <dbReference type="PROSITE" id="PS51460"/>
    </source>
</evidence>
<feature type="compositionally biased region" description="Polar residues" evidence="1">
    <location>
        <begin position="433"/>
        <end position="446"/>
    </location>
</feature>
<feature type="compositionally biased region" description="Polar residues" evidence="1">
    <location>
        <begin position="811"/>
        <end position="838"/>
    </location>
</feature>
<dbReference type="STRING" id="106004.A0A1Y2DZR3"/>
<feature type="compositionally biased region" description="Low complexity" evidence="1">
    <location>
        <begin position="459"/>
        <end position="473"/>
    </location>
</feature>
<dbReference type="EMBL" id="MCGR01000065">
    <property type="protein sequence ID" value="ORY64737.1"/>
    <property type="molecule type" value="Genomic_DNA"/>
</dbReference>
<feature type="region of interest" description="Disordered" evidence="1">
    <location>
        <begin position="416"/>
        <end position="751"/>
    </location>
</feature>
<organism evidence="3 4">
    <name type="scientific">Leucosporidium creatinivorum</name>
    <dbReference type="NCBI Taxonomy" id="106004"/>
    <lineage>
        <taxon>Eukaryota</taxon>
        <taxon>Fungi</taxon>
        <taxon>Dikarya</taxon>
        <taxon>Basidiomycota</taxon>
        <taxon>Pucciniomycotina</taxon>
        <taxon>Microbotryomycetes</taxon>
        <taxon>Leucosporidiales</taxon>
        <taxon>Leucosporidium</taxon>
    </lineage>
</organism>
<feature type="compositionally biased region" description="Low complexity" evidence="1">
    <location>
        <begin position="731"/>
        <end position="746"/>
    </location>
</feature>
<dbReference type="OrthoDB" id="2526893at2759"/>